<proteinExistence type="predicted"/>
<dbReference type="EMBL" id="JAOTMD010000002">
    <property type="protein sequence ID" value="MCY3024944.1"/>
    <property type="molecule type" value="Genomic_DNA"/>
</dbReference>
<evidence type="ECO:0000256" key="1">
    <source>
        <dbReference type="SAM" id="MobiDB-lite"/>
    </source>
</evidence>
<dbReference type="Proteomes" id="UP001072007">
    <property type="component" value="Unassembled WGS sequence"/>
</dbReference>
<sequence length="399" mass="43682">MKKNDLSKRALVSKIHQQKRTLLSLSVLVSLFLVGCQKEADPSSASQSQESVSSEANSSKEEAKEKDAKQESKAEKTDSKTAEEVHQLYQPTLDWYQEIVDLAKNNDIQKANPDDPETAYVVSIINDSDGKNIQYAFYDINKDGQDELILRDQYTIIAIYTLQGDKPVLAKEGGVAGSGGERRILTIYDNGTFVYNNFHSPTPEAHATNYRITNDGKVEEIKQVDYDLQDTKDPAPLLGLENEKELDIESFDWKDLAPTSAAASSQSVPTIAGDLAPSTNSQQGLNINQIQQGDFSTLAGTWRNGKGNELVIDENGQVGPDMSVGVDYAEMKNNTLWAGLVVNGPGSAILIIAPAGTQIEASDSSNTYTDASDHSRDRLLGTQYAGGIEVPEEFYYRVD</sequence>
<protein>
    <submittedName>
        <fullName evidence="3">DUF6287 domain-containing protein</fullName>
    </submittedName>
</protein>
<feature type="compositionally biased region" description="Basic and acidic residues" evidence="1">
    <location>
        <begin position="58"/>
        <end position="84"/>
    </location>
</feature>
<evidence type="ECO:0000259" key="2">
    <source>
        <dbReference type="Pfam" id="PF19804"/>
    </source>
</evidence>
<dbReference type="InterPro" id="IPR046254">
    <property type="entry name" value="DUF6287"/>
</dbReference>
<evidence type="ECO:0000313" key="4">
    <source>
        <dbReference type="Proteomes" id="UP001072007"/>
    </source>
</evidence>
<gene>
    <name evidence="3" type="ORF">ODY23_01285</name>
</gene>
<feature type="region of interest" description="Disordered" evidence="1">
    <location>
        <begin position="40"/>
        <end position="84"/>
    </location>
</feature>
<keyword evidence="4" id="KW-1185">Reference proteome</keyword>
<name>A0ABT4BXF4_9LACT</name>
<dbReference type="RefSeq" id="WP_064293415.1">
    <property type="nucleotide sequence ID" value="NZ_CP127213.1"/>
</dbReference>
<evidence type="ECO:0000313" key="3">
    <source>
        <dbReference type="EMBL" id="MCY3024944.1"/>
    </source>
</evidence>
<dbReference type="GeneID" id="86970112"/>
<organism evidence="3 4">
    <name type="scientific">Aerococcus loyolae</name>
    <dbReference type="NCBI Taxonomy" id="2976809"/>
    <lineage>
        <taxon>Bacteria</taxon>
        <taxon>Bacillati</taxon>
        <taxon>Bacillota</taxon>
        <taxon>Bacilli</taxon>
        <taxon>Lactobacillales</taxon>
        <taxon>Aerococcaceae</taxon>
        <taxon>Aerococcus</taxon>
    </lineage>
</organism>
<feature type="domain" description="DUF6287" evidence="2">
    <location>
        <begin position="283"/>
        <end position="316"/>
    </location>
</feature>
<reference evidence="3" key="1">
    <citation type="submission" date="2024-05" db="EMBL/GenBank/DDBJ databases">
        <title>Aerococcus urinae taxonomy study.</title>
        <authorList>
            <person name="Christensen J."/>
            <person name="Senneby E."/>
        </authorList>
    </citation>
    <scope>NUCLEOTIDE SEQUENCE</scope>
    <source>
        <strain evidence="3">CDC-3352-U95</strain>
    </source>
</reference>
<feature type="compositionally biased region" description="Low complexity" evidence="1">
    <location>
        <begin position="42"/>
        <end position="57"/>
    </location>
</feature>
<accession>A0ABT4BXF4</accession>
<comment type="caution">
    <text evidence="3">The sequence shown here is derived from an EMBL/GenBank/DDBJ whole genome shotgun (WGS) entry which is preliminary data.</text>
</comment>
<dbReference type="Pfam" id="PF19804">
    <property type="entry name" value="DUF6287"/>
    <property type="match status" value="1"/>
</dbReference>